<evidence type="ECO:0000256" key="1">
    <source>
        <dbReference type="ARBA" id="ARBA00004141"/>
    </source>
</evidence>
<feature type="transmembrane region" description="Helical" evidence="5">
    <location>
        <begin position="35"/>
        <end position="57"/>
    </location>
</feature>
<feature type="transmembrane region" description="Helical" evidence="5">
    <location>
        <begin position="96"/>
        <end position="116"/>
    </location>
</feature>
<evidence type="ECO:0000256" key="2">
    <source>
        <dbReference type="ARBA" id="ARBA00022692"/>
    </source>
</evidence>
<dbReference type="GO" id="GO:0016020">
    <property type="term" value="C:membrane"/>
    <property type="evidence" value="ECO:0007669"/>
    <property type="project" value="UniProtKB-SubCell"/>
</dbReference>
<dbReference type="PROSITE" id="PS50850">
    <property type="entry name" value="MFS"/>
    <property type="match status" value="1"/>
</dbReference>
<evidence type="ECO:0000256" key="5">
    <source>
        <dbReference type="SAM" id="Phobius"/>
    </source>
</evidence>
<name>A0A9J6BP63_POLVA</name>
<feature type="transmembrane region" description="Helical" evidence="5">
    <location>
        <begin position="275"/>
        <end position="296"/>
    </location>
</feature>
<protein>
    <recommendedName>
        <fullName evidence="6">Major facilitator superfamily (MFS) profile domain-containing protein</fullName>
    </recommendedName>
</protein>
<gene>
    <name evidence="7" type="ORF">PVAND_001835</name>
</gene>
<feature type="transmembrane region" description="Helical" evidence="5">
    <location>
        <begin position="336"/>
        <end position="355"/>
    </location>
</feature>
<comment type="caution">
    <text evidence="7">The sequence shown here is derived from an EMBL/GenBank/DDBJ whole genome shotgun (WGS) entry which is preliminary data.</text>
</comment>
<feature type="domain" description="Major facilitator superfamily (MFS) profile" evidence="6">
    <location>
        <begin position="1"/>
        <end position="360"/>
    </location>
</feature>
<dbReference type="OrthoDB" id="2261376at2759"/>
<evidence type="ECO:0000313" key="8">
    <source>
        <dbReference type="Proteomes" id="UP001107558"/>
    </source>
</evidence>
<keyword evidence="4 5" id="KW-0472">Membrane</keyword>
<dbReference type="SUPFAM" id="SSF103473">
    <property type="entry name" value="MFS general substrate transporter"/>
    <property type="match status" value="1"/>
</dbReference>
<feature type="transmembrane region" description="Helical" evidence="5">
    <location>
        <begin position="308"/>
        <end position="330"/>
    </location>
</feature>
<feature type="transmembrane region" description="Helical" evidence="5">
    <location>
        <begin position="69"/>
        <end position="90"/>
    </location>
</feature>
<evidence type="ECO:0000256" key="4">
    <source>
        <dbReference type="ARBA" id="ARBA00023136"/>
    </source>
</evidence>
<dbReference type="InterPro" id="IPR036259">
    <property type="entry name" value="MFS_trans_sf"/>
</dbReference>
<accession>A0A9J6BP63</accession>
<reference evidence="7" key="1">
    <citation type="submission" date="2021-03" db="EMBL/GenBank/DDBJ databases">
        <title>Chromosome level genome of the anhydrobiotic midge Polypedilum vanderplanki.</title>
        <authorList>
            <person name="Yoshida Y."/>
            <person name="Kikawada T."/>
            <person name="Gusev O."/>
        </authorList>
    </citation>
    <scope>NUCLEOTIDE SEQUENCE</scope>
    <source>
        <strain evidence="7">NIAS01</strain>
        <tissue evidence="7">Whole body or cell culture</tissue>
    </source>
</reference>
<dbReference type="InterPro" id="IPR020846">
    <property type="entry name" value="MFS_dom"/>
</dbReference>
<dbReference type="EMBL" id="JADBJN010000003">
    <property type="protein sequence ID" value="KAG5671644.1"/>
    <property type="molecule type" value="Genomic_DNA"/>
</dbReference>
<dbReference type="GO" id="GO:0022857">
    <property type="term" value="F:transmembrane transporter activity"/>
    <property type="evidence" value="ECO:0007669"/>
    <property type="project" value="InterPro"/>
</dbReference>
<feature type="transmembrane region" description="Helical" evidence="5">
    <location>
        <begin position="12"/>
        <end position="29"/>
    </location>
</feature>
<feature type="transmembrane region" description="Helical" evidence="5">
    <location>
        <begin position="188"/>
        <end position="209"/>
    </location>
</feature>
<organism evidence="7 8">
    <name type="scientific">Polypedilum vanderplanki</name>
    <name type="common">Sleeping chironomid midge</name>
    <dbReference type="NCBI Taxonomy" id="319348"/>
    <lineage>
        <taxon>Eukaryota</taxon>
        <taxon>Metazoa</taxon>
        <taxon>Ecdysozoa</taxon>
        <taxon>Arthropoda</taxon>
        <taxon>Hexapoda</taxon>
        <taxon>Insecta</taxon>
        <taxon>Pterygota</taxon>
        <taxon>Neoptera</taxon>
        <taxon>Endopterygota</taxon>
        <taxon>Diptera</taxon>
        <taxon>Nematocera</taxon>
        <taxon>Chironomoidea</taxon>
        <taxon>Chironomidae</taxon>
        <taxon>Chironominae</taxon>
        <taxon>Polypedilum</taxon>
        <taxon>Polypedilum</taxon>
    </lineage>
</organism>
<evidence type="ECO:0000259" key="6">
    <source>
        <dbReference type="PROSITE" id="PS50850"/>
    </source>
</evidence>
<dbReference type="InterPro" id="IPR005828">
    <property type="entry name" value="MFS_sugar_transport-like"/>
</dbReference>
<keyword evidence="2 5" id="KW-0812">Transmembrane</keyword>
<evidence type="ECO:0000313" key="7">
    <source>
        <dbReference type="EMBL" id="KAG5671644.1"/>
    </source>
</evidence>
<evidence type="ECO:0000256" key="3">
    <source>
        <dbReference type="ARBA" id="ARBA00022989"/>
    </source>
</evidence>
<keyword evidence="3 5" id="KW-1133">Transmembrane helix</keyword>
<feature type="transmembrane region" description="Helical" evidence="5">
    <location>
        <begin position="249"/>
        <end position="269"/>
    </location>
</feature>
<feature type="transmembrane region" description="Helical" evidence="5">
    <location>
        <begin position="221"/>
        <end position="242"/>
    </location>
</feature>
<dbReference type="AlphaFoldDB" id="A0A9J6BP63"/>
<keyword evidence="8" id="KW-1185">Reference proteome</keyword>
<sequence length="411" mass="45626">MAFGDYLGRKITLIVATFFMSLTGIGQAMSTSYEMFVFFAFLNAIGISGIYPLAFVLGLEMVGKNKRAVAGIICNYSYAIGVSLLGVMAWQYDNWIILQLVISIPPMILFIYYWIVPESVRWLLAKNRNIEAIKILKKAAEVNKSTISESTMKSFNELEQNDGKKINEKSDKKEMIDAVIKMMTSKVMMMRVIILLYNFAVNALVYFGLSLNSVSLSGNKYLNFILVSLVEIPGYYLGYISIEKFGRVFGFAGSMFLCGVTCILCGYAQSVWLQVALFLIGKLGITCAFSVIYVHATEMMPTVIRSSCVGIFATISRTGALLSPFAPFLAKYYKPLPYIVFGATALFGGLIYLSLPETLNKKLPNTVEDAMKIDFQMAPNEEGEIPLQVRIAATDLSRSPEILSQATSKQK</sequence>
<proteinExistence type="predicted"/>
<dbReference type="Gene3D" id="1.20.1250.20">
    <property type="entry name" value="MFS general substrate transporter like domains"/>
    <property type="match status" value="1"/>
</dbReference>
<dbReference type="PANTHER" id="PTHR24064">
    <property type="entry name" value="SOLUTE CARRIER FAMILY 22 MEMBER"/>
    <property type="match status" value="1"/>
</dbReference>
<comment type="subcellular location">
    <subcellularLocation>
        <location evidence="1">Membrane</location>
        <topology evidence="1">Multi-pass membrane protein</topology>
    </subcellularLocation>
</comment>
<dbReference type="Pfam" id="PF00083">
    <property type="entry name" value="Sugar_tr"/>
    <property type="match status" value="1"/>
</dbReference>
<dbReference type="CDD" id="cd17317">
    <property type="entry name" value="MFS_SLC22"/>
    <property type="match status" value="1"/>
</dbReference>
<dbReference type="Proteomes" id="UP001107558">
    <property type="component" value="Chromosome 3"/>
</dbReference>